<dbReference type="InterPro" id="IPR007267">
    <property type="entry name" value="GtrA_DPMS_TM"/>
</dbReference>
<name>A0ABW4IJG9_9SPHI</name>
<evidence type="ECO:0000259" key="6">
    <source>
        <dbReference type="Pfam" id="PF04138"/>
    </source>
</evidence>
<evidence type="ECO:0000256" key="2">
    <source>
        <dbReference type="ARBA" id="ARBA00022692"/>
    </source>
</evidence>
<dbReference type="Proteomes" id="UP001597118">
    <property type="component" value="Unassembled WGS sequence"/>
</dbReference>
<evidence type="ECO:0000313" key="7">
    <source>
        <dbReference type="EMBL" id="MFD1631776.1"/>
    </source>
</evidence>
<protein>
    <submittedName>
        <fullName evidence="7">GtrA family protein</fullName>
    </submittedName>
</protein>
<keyword evidence="2 5" id="KW-0812">Transmembrane</keyword>
<evidence type="ECO:0000256" key="1">
    <source>
        <dbReference type="ARBA" id="ARBA00004141"/>
    </source>
</evidence>
<feature type="transmembrane region" description="Helical" evidence="5">
    <location>
        <begin position="108"/>
        <end position="129"/>
    </location>
</feature>
<proteinExistence type="predicted"/>
<evidence type="ECO:0000313" key="8">
    <source>
        <dbReference type="Proteomes" id="UP001597118"/>
    </source>
</evidence>
<keyword evidence="3 5" id="KW-1133">Transmembrane helix</keyword>
<keyword evidence="4 5" id="KW-0472">Membrane</keyword>
<keyword evidence="8" id="KW-1185">Reference proteome</keyword>
<comment type="caution">
    <text evidence="7">The sequence shown here is derived from an EMBL/GenBank/DDBJ whole genome shotgun (WGS) entry which is preliminary data.</text>
</comment>
<evidence type="ECO:0000256" key="3">
    <source>
        <dbReference type="ARBA" id="ARBA00022989"/>
    </source>
</evidence>
<feature type="domain" description="GtrA/DPMS transmembrane" evidence="6">
    <location>
        <begin position="34"/>
        <end position="161"/>
    </location>
</feature>
<dbReference type="Pfam" id="PF04138">
    <property type="entry name" value="GtrA_DPMS_TM"/>
    <property type="match status" value="1"/>
</dbReference>
<gene>
    <name evidence="7" type="ORF">ACFSAH_18020</name>
</gene>
<feature type="transmembrane region" description="Helical" evidence="5">
    <location>
        <begin position="36"/>
        <end position="54"/>
    </location>
</feature>
<comment type="subcellular location">
    <subcellularLocation>
        <location evidence="1">Membrane</location>
        <topology evidence="1">Multi-pass membrane protein</topology>
    </subcellularLocation>
</comment>
<feature type="transmembrane region" description="Helical" evidence="5">
    <location>
        <begin position="135"/>
        <end position="155"/>
    </location>
</feature>
<dbReference type="RefSeq" id="WP_379664142.1">
    <property type="nucleotide sequence ID" value="NZ_JBHUDG010000050.1"/>
</dbReference>
<accession>A0ABW4IJG9</accession>
<evidence type="ECO:0000256" key="5">
    <source>
        <dbReference type="SAM" id="Phobius"/>
    </source>
</evidence>
<evidence type="ECO:0000256" key="4">
    <source>
        <dbReference type="ARBA" id="ARBA00023136"/>
    </source>
</evidence>
<feature type="transmembrane region" description="Helical" evidence="5">
    <location>
        <begin position="74"/>
        <end position="96"/>
    </location>
</feature>
<reference evidence="8" key="1">
    <citation type="journal article" date="2019" name="Int. J. Syst. Evol. Microbiol.">
        <title>The Global Catalogue of Microorganisms (GCM) 10K type strain sequencing project: providing services to taxonomists for standard genome sequencing and annotation.</title>
        <authorList>
            <consortium name="The Broad Institute Genomics Platform"/>
            <consortium name="The Broad Institute Genome Sequencing Center for Infectious Disease"/>
            <person name="Wu L."/>
            <person name="Ma J."/>
        </authorList>
    </citation>
    <scope>NUCLEOTIDE SEQUENCE [LARGE SCALE GENOMIC DNA]</scope>
    <source>
        <strain evidence="8">CCUG 53762</strain>
    </source>
</reference>
<organism evidence="7 8">
    <name type="scientific">Pseudopedobacter beijingensis</name>
    <dbReference type="NCBI Taxonomy" id="1207056"/>
    <lineage>
        <taxon>Bacteria</taxon>
        <taxon>Pseudomonadati</taxon>
        <taxon>Bacteroidota</taxon>
        <taxon>Sphingobacteriia</taxon>
        <taxon>Sphingobacteriales</taxon>
        <taxon>Sphingobacteriaceae</taxon>
        <taxon>Pseudopedobacter</taxon>
    </lineage>
</organism>
<dbReference type="EMBL" id="JBHUDG010000050">
    <property type="protein sequence ID" value="MFD1631776.1"/>
    <property type="molecule type" value="Genomic_DNA"/>
</dbReference>
<sequence>MLKKLHLSFRSIIIAIIDSFYPLFKGIMPLQTYRYAACGGGNQVLNILVYFVSYNFVLKKQVLHLPHIAISPHIAAWLIAFFVTFPIGFYLNFAVVFNGSYLKKRIQLFRYFTVVVICILLNYVFMKLFVEQFNWYPTISFIATNVLVTVFSYLTQRNFSFKQKKIENTI</sequence>